<keyword evidence="6 9" id="KW-0472">Membrane</keyword>
<keyword evidence="8" id="KW-0807">Transducer</keyword>
<evidence type="ECO:0000256" key="2">
    <source>
        <dbReference type="ARBA" id="ARBA00022475"/>
    </source>
</evidence>
<evidence type="ECO:0000256" key="6">
    <source>
        <dbReference type="ARBA" id="ARBA00023136"/>
    </source>
</evidence>
<evidence type="ECO:0000256" key="8">
    <source>
        <dbReference type="PROSITE-ProRule" id="PRU00284"/>
    </source>
</evidence>
<dbReference type="PANTHER" id="PTHR43531:SF11">
    <property type="entry name" value="METHYL-ACCEPTING CHEMOTAXIS PROTEIN 3"/>
    <property type="match status" value="1"/>
</dbReference>
<evidence type="ECO:0000256" key="5">
    <source>
        <dbReference type="ARBA" id="ARBA00022989"/>
    </source>
</evidence>
<proteinExistence type="inferred from homology"/>
<dbReference type="InterPro" id="IPR004089">
    <property type="entry name" value="MCPsignal_dom"/>
</dbReference>
<accession>A0ABN1F5H0</accession>
<dbReference type="PROSITE" id="PS50111">
    <property type="entry name" value="CHEMOTAXIS_TRANSDUC_2"/>
    <property type="match status" value="1"/>
</dbReference>
<dbReference type="SUPFAM" id="SSF158472">
    <property type="entry name" value="HAMP domain-like"/>
    <property type="match status" value="1"/>
</dbReference>
<keyword evidence="3" id="KW-0145">Chemotaxis</keyword>
<organism evidence="12 13">
    <name type="scientific">Rhizomicrobium electricum</name>
    <dbReference type="NCBI Taxonomy" id="480070"/>
    <lineage>
        <taxon>Bacteria</taxon>
        <taxon>Pseudomonadati</taxon>
        <taxon>Pseudomonadota</taxon>
        <taxon>Alphaproteobacteria</taxon>
        <taxon>Micropepsales</taxon>
        <taxon>Micropepsaceae</taxon>
        <taxon>Rhizomicrobium</taxon>
    </lineage>
</organism>
<dbReference type="Pfam" id="PF00015">
    <property type="entry name" value="MCPsignal"/>
    <property type="match status" value="1"/>
</dbReference>
<gene>
    <name evidence="12" type="ORF">GCM10008942_34740</name>
</gene>
<dbReference type="InterPro" id="IPR029151">
    <property type="entry name" value="Sensor-like_sf"/>
</dbReference>
<comment type="caution">
    <text evidence="12">The sequence shown here is derived from an EMBL/GenBank/DDBJ whole genome shotgun (WGS) entry which is preliminary data.</text>
</comment>
<sequence>MVGVKSISGKALILVLVLIVASVAATTIFLLNHFSGILGTGRLKQNISAAEMIINPGRAPYSIVDGKLMIGSRVLNGDTSGVDDVAAAFGGVATIFQGDIRISTNVKKADGTRALGTKLAAGPVYDAVLGAGQDYLGSTKILGEDYVAAYKPIKDSAGRTIGVLFVGFEKSAFNAQFAEAASVAVIAGLILAAICGGIGWFVFRKLFAPFHPLAKLMEDARAGRYTENVPYTERTDEFGELARVIELFNKSVGERRAQRAAAIEQVVSTFGEALAALSKRDLRYRLTKDVPPEYDVLRANFNAAAEELEKAMIAVQQHAGEIAVASSEIHGASQQMAQRTEREAAALEQTSAAVNELSEAVNRSVGGANEANSAAATAKTDANVGSEISHNAVEAIRAIAQSSGEITQIVGVINEIAFQTNLLALNAGVEAARAGDAGRGFAVVASEVRALAQRSAEAAKQIRALIARSESQVDNGVQLVEESGAAFGKIVAQIGTVYDLVANISASQTQQATALKEIDAAIQQLDQTTQQNAAMAEQSCAAADGMKGRAHELGECVGRFQISMVGELPQRRTRAA</sequence>
<keyword evidence="4 9" id="KW-0812">Transmembrane</keyword>
<dbReference type="CDD" id="cd11386">
    <property type="entry name" value="MCP_signal"/>
    <property type="match status" value="1"/>
</dbReference>
<evidence type="ECO:0000256" key="1">
    <source>
        <dbReference type="ARBA" id="ARBA00004651"/>
    </source>
</evidence>
<evidence type="ECO:0000259" key="10">
    <source>
        <dbReference type="PROSITE" id="PS50111"/>
    </source>
</evidence>
<name>A0ABN1F5H0_9PROT</name>
<dbReference type="InterPro" id="IPR003660">
    <property type="entry name" value="HAMP_dom"/>
</dbReference>
<dbReference type="SUPFAM" id="SSF58104">
    <property type="entry name" value="Methyl-accepting chemotaxis protein (MCP) signaling domain"/>
    <property type="match status" value="1"/>
</dbReference>
<feature type="domain" description="HAMP" evidence="11">
    <location>
        <begin position="204"/>
        <end position="257"/>
    </location>
</feature>
<keyword evidence="2" id="KW-1003">Cell membrane</keyword>
<keyword evidence="13" id="KW-1185">Reference proteome</keyword>
<feature type="transmembrane region" description="Helical" evidence="9">
    <location>
        <begin position="180"/>
        <end position="203"/>
    </location>
</feature>
<dbReference type="SUPFAM" id="SSF103190">
    <property type="entry name" value="Sensory domain-like"/>
    <property type="match status" value="1"/>
</dbReference>
<comment type="similarity">
    <text evidence="7">Belongs to the methyl-accepting chemotaxis (MCP) protein family.</text>
</comment>
<dbReference type="Pfam" id="PF00672">
    <property type="entry name" value="HAMP"/>
    <property type="match status" value="1"/>
</dbReference>
<dbReference type="InterPro" id="IPR033463">
    <property type="entry name" value="sCache_3"/>
</dbReference>
<evidence type="ECO:0000256" key="3">
    <source>
        <dbReference type="ARBA" id="ARBA00022500"/>
    </source>
</evidence>
<evidence type="ECO:0000256" key="4">
    <source>
        <dbReference type="ARBA" id="ARBA00022692"/>
    </source>
</evidence>
<evidence type="ECO:0000256" key="7">
    <source>
        <dbReference type="ARBA" id="ARBA00029447"/>
    </source>
</evidence>
<dbReference type="PROSITE" id="PS50885">
    <property type="entry name" value="HAMP"/>
    <property type="match status" value="2"/>
</dbReference>
<dbReference type="EMBL" id="BAAADD010000010">
    <property type="protein sequence ID" value="GAA0582889.1"/>
    <property type="molecule type" value="Genomic_DNA"/>
</dbReference>
<feature type="transmembrane region" description="Helical" evidence="9">
    <location>
        <begin position="12"/>
        <end position="34"/>
    </location>
</feature>
<evidence type="ECO:0000313" key="12">
    <source>
        <dbReference type="EMBL" id="GAA0582889.1"/>
    </source>
</evidence>
<feature type="domain" description="HAMP" evidence="11">
    <location>
        <begin position="261"/>
        <end position="313"/>
    </location>
</feature>
<protein>
    <submittedName>
        <fullName evidence="12">Methyl-accepting chemotaxis protein</fullName>
    </submittedName>
</protein>
<dbReference type="Proteomes" id="UP001499951">
    <property type="component" value="Unassembled WGS sequence"/>
</dbReference>
<feature type="domain" description="Methyl-accepting transducer" evidence="10">
    <location>
        <begin position="318"/>
        <end position="547"/>
    </location>
</feature>
<evidence type="ECO:0000313" key="13">
    <source>
        <dbReference type="Proteomes" id="UP001499951"/>
    </source>
</evidence>
<dbReference type="Gene3D" id="1.10.287.950">
    <property type="entry name" value="Methyl-accepting chemotaxis protein"/>
    <property type="match status" value="1"/>
</dbReference>
<comment type="subcellular location">
    <subcellularLocation>
        <location evidence="1">Cell membrane</location>
        <topology evidence="1">Multi-pass membrane protein</topology>
    </subcellularLocation>
</comment>
<keyword evidence="5 9" id="KW-1133">Transmembrane helix</keyword>
<reference evidence="12 13" key="1">
    <citation type="journal article" date="2019" name="Int. J. Syst. Evol. Microbiol.">
        <title>The Global Catalogue of Microorganisms (GCM) 10K type strain sequencing project: providing services to taxonomists for standard genome sequencing and annotation.</title>
        <authorList>
            <consortium name="The Broad Institute Genomics Platform"/>
            <consortium name="The Broad Institute Genome Sequencing Center for Infectious Disease"/>
            <person name="Wu L."/>
            <person name="Ma J."/>
        </authorList>
    </citation>
    <scope>NUCLEOTIDE SEQUENCE [LARGE SCALE GENOMIC DNA]</scope>
    <source>
        <strain evidence="12 13">JCM 15089</strain>
    </source>
</reference>
<dbReference type="PANTHER" id="PTHR43531">
    <property type="entry name" value="PROTEIN ICFG"/>
    <property type="match status" value="1"/>
</dbReference>
<dbReference type="Pfam" id="PF17202">
    <property type="entry name" value="sCache_3_3"/>
    <property type="match status" value="1"/>
</dbReference>
<dbReference type="SMART" id="SM00283">
    <property type="entry name" value="MA"/>
    <property type="match status" value="1"/>
</dbReference>
<evidence type="ECO:0000259" key="11">
    <source>
        <dbReference type="PROSITE" id="PS50885"/>
    </source>
</evidence>
<dbReference type="SMART" id="SM00304">
    <property type="entry name" value="HAMP"/>
    <property type="match status" value="2"/>
</dbReference>
<evidence type="ECO:0000256" key="9">
    <source>
        <dbReference type="SAM" id="Phobius"/>
    </source>
</evidence>
<dbReference type="RefSeq" id="WP_166937199.1">
    <property type="nucleotide sequence ID" value="NZ_BAAADD010000010.1"/>
</dbReference>
<dbReference type="Gene3D" id="6.10.340.10">
    <property type="match status" value="1"/>
</dbReference>
<dbReference type="InterPro" id="IPR051310">
    <property type="entry name" value="MCP_chemotaxis"/>
</dbReference>